<reference evidence="1 2" key="1">
    <citation type="submission" date="2020-02" db="EMBL/GenBank/DDBJ databases">
        <authorList>
            <person name="Ma Q."/>
            <person name="Huang Y."/>
            <person name="Song X."/>
            <person name="Pei D."/>
        </authorList>
    </citation>
    <scope>NUCLEOTIDE SEQUENCE [LARGE SCALE GENOMIC DNA]</scope>
    <source>
        <strain evidence="1">Sxm20200214</strain>
        <tissue evidence="1">Leaf</tissue>
    </source>
</reference>
<gene>
    <name evidence="1" type="ORF">Bca52824_017441</name>
</gene>
<protein>
    <submittedName>
        <fullName evidence="1">Uncharacterized protein</fullName>
    </submittedName>
</protein>
<evidence type="ECO:0000313" key="2">
    <source>
        <dbReference type="Proteomes" id="UP000886595"/>
    </source>
</evidence>
<keyword evidence="2" id="KW-1185">Reference proteome</keyword>
<comment type="caution">
    <text evidence="1">The sequence shown here is derived from an EMBL/GenBank/DDBJ whole genome shotgun (WGS) entry which is preliminary data.</text>
</comment>
<evidence type="ECO:0000313" key="1">
    <source>
        <dbReference type="EMBL" id="KAG2314319.1"/>
    </source>
</evidence>
<proteinExistence type="predicted"/>
<name>A0A8X8AVD7_BRACI</name>
<dbReference type="AlphaFoldDB" id="A0A8X8AVD7"/>
<dbReference type="Proteomes" id="UP000886595">
    <property type="component" value="Unassembled WGS sequence"/>
</dbReference>
<dbReference type="OrthoDB" id="1435771at2759"/>
<accession>A0A8X8AVD7</accession>
<dbReference type="EMBL" id="JAAMPC010000004">
    <property type="protein sequence ID" value="KAG2314319.1"/>
    <property type="molecule type" value="Genomic_DNA"/>
</dbReference>
<organism evidence="1 2">
    <name type="scientific">Brassica carinata</name>
    <name type="common">Ethiopian mustard</name>
    <name type="synonym">Abyssinian cabbage</name>
    <dbReference type="NCBI Taxonomy" id="52824"/>
    <lineage>
        <taxon>Eukaryota</taxon>
        <taxon>Viridiplantae</taxon>
        <taxon>Streptophyta</taxon>
        <taxon>Embryophyta</taxon>
        <taxon>Tracheophyta</taxon>
        <taxon>Spermatophyta</taxon>
        <taxon>Magnoliopsida</taxon>
        <taxon>eudicotyledons</taxon>
        <taxon>Gunneridae</taxon>
        <taxon>Pentapetalae</taxon>
        <taxon>rosids</taxon>
        <taxon>malvids</taxon>
        <taxon>Brassicales</taxon>
        <taxon>Brassicaceae</taxon>
        <taxon>Brassiceae</taxon>
        <taxon>Brassica</taxon>
    </lineage>
</organism>
<sequence length="112" mass="13193">MRERRRGIPKICRCGEPVVMQTTMTTKNPGRLFHSSCNLSLQDWPHTFKWTDVYVYEEIEELIEKVDNIEETSMTLQKGFNVHENEIDNLAQETRVCVAMVNKEIEECKMQI</sequence>